<evidence type="ECO:0000256" key="3">
    <source>
        <dbReference type="ARBA" id="ARBA00022989"/>
    </source>
</evidence>
<dbReference type="Pfam" id="PF00892">
    <property type="entry name" value="EamA"/>
    <property type="match status" value="2"/>
</dbReference>
<dbReference type="SUPFAM" id="SSF103481">
    <property type="entry name" value="Multidrug resistance efflux transporter EmrE"/>
    <property type="match status" value="2"/>
</dbReference>
<feature type="transmembrane region" description="Helical" evidence="5">
    <location>
        <begin position="269"/>
        <end position="290"/>
    </location>
</feature>
<feature type="transmembrane region" description="Helical" evidence="5">
    <location>
        <begin position="244"/>
        <end position="263"/>
    </location>
</feature>
<feature type="transmembrane region" description="Helical" evidence="5">
    <location>
        <begin position="92"/>
        <end position="115"/>
    </location>
</feature>
<feature type="transmembrane region" description="Helical" evidence="5">
    <location>
        <begin position="150"/>
        <end position="170"/>
    </location>
</feature>
<feature type="transmembrane region" description="Helical" evidence="5">
    <location>
        <begin position="182"/>
        <end position="201"/>
    </location>
</feature>
<gene>
    <name evidence="7" type="ORF">BSQ44_16565</name>
</gene>
<proteinExistence type="predicted"/>
<sequence length="314" mass="32076">MSAAVWAQLLLLGAIWGGSFFFARIAVQEIPPFTLVLLRVAIAAAALHGYLAARGISLAPALRVWRGLLLLGAVNNVIPFSLMFLGQTELGAGLASVLNATTPFWTILVGSLLVADEKVTAGKLAGIALGIAGTAVMIGPGLLAGLGGPVWAKLALIGTALSYAFAFVVAKRIGGLSPTVIAAGQLTASSVIMVPIVATVHGTTEMFAASGRTWAAVLGLALLSTAFAYILYFRILASAGATNASLVTLIVPVSALILGVVFLGERLEAFEAAGIALIGCGLVVIDGRVVSTLRRRRPGLSDAGIPPEPTKKST</sequence>
<evidence type="ECO:0000256" key="5">
    <source>
        <dbReference type="SAM" id="Phobius"/>
    </source>
</evidence>
<dbReference type="KEGG" id="meso:BSQ44_16565"/>
<reference evidence="8" key="1">
    <citation type="submission" date="2016-11" db="EMBL/GenBank/DDBJ databases">
        <title>Mesorhizobium oceanicum sp. nov., isolated from deep seawater in South China Sea.</title>
        <authorList>
            <person name="Fu G.-Y."/>
        </authorList>
    </citation>
    <scope>NUCLEOTIDE SEQUENCE [LARGE SCALE GENOMIC DNA]</scope>
    <source>
        <strain evidence="8">B7</strain>
    </source>
</reference>
<keyword evidence="8" id="KW-1185">Reference proteome</keyword>
<keyword evidence="2 5" id="KW-0812">Transmembrane</keyword>
<evidence type="ECO:0000313" key="8">
    <source>
        <dbReference type="Proteomes" id="UP000182840"/>
    </source>
</evidence>
<dbReference type="STRING" id="1670800.BSQ44_16565"/>
<dbReference type="Proteomes" id="UP000182840">
    <property type="component" value="Chromosome"/>
</dbReference>
<feature type="transmembrane region" description="Helical" evidence="5">
    <location>
        <begin position="65"/>
        <end position="86"/>
    </location>
</feature>
<feature type="domain" description="EamA" evidence="6">
    <location>
        <begin position="152"/>
        <end position="285"/>
    </location>
</feature>
<dbReference type="InterPro" id="IPR000620">
    <property type="entry name" value="EamA_dom"/>
</dbReference>
<feature type="transmembrane region" description="Helical" evidence="5">
    <location>
        <begin position="124"/>
        <end position="144"/>
    </location>
</feature>
<name>A0A1L3SZ17_9HYPH</name>
<evidence type="ECO:0000259" key="6">
    <source>
        <dbReference type="Pfam" id="PF00892"/>
    </source>
</evidence>
<evidence type="ECO:0000256" key="4">
    <source>
        <dbReference type="ARBA" id="ARBA00023136"/>
    </source>
</evidence>
<dbReference type="InterPro" id="IPR037185">
    <property type="entry name" value="EmrE-like"/>
</dbReference>
<accession>A0A1L3SZ17</accession>
<feature type="domain" description="EamA" evidence="6">
    <location>
        <begin position="9"/>
        <end position="138"/>
    </location>
</feature>
<feature type="transmembrane region" description="Helical" evidence="5">
    <location>
        <begin position="213"/>
        <end position="232"/>
    </location>
</feature>
<protein>
    <submittedName>
        <fullName evidence="7">EamA family transporter</fullName>
    </submittedName>
</protein>
<evidence type="ECO:0000256" key="1">
    <source>
        <dbReference type="ARBA" id="ARBA00004141"/>
    </source>
</evidence>
<keyword evidence="4 5" id="KW-0472">Membrane</keyword>
<evidence type="ECO:0000313" key="7">
    <source>
        <dbReference type="EMBL" id="APH74656.1"/>
    </source>
</evidence>
<dbReference type="PANTHER" id="PTHR32322">
    <property type="entry name" value="INNER MEMBRANE TRANSPORTER"/>
    <property type="match status" value="1"/>
</dbReference>
<keyword evidence="3 5" id="KW-1133">Transmembrane helix</keyword>
<comment type="subcellular location">
    <subcellularLocation>
        <location evidence="1">Membrane</location>
        <topology evidence="1">Multi-pass membrane protein</topology>
    </subcellularLocation>
</comment>
<evidence type="ECO:0000256" key="2">
    <source>
        <dbReference type="ARBA" id="ARBA00022692"/>
    </source>
</evidence>
<organism evidence="7 8">
    <name type="scientific">Aquibium oceanicum</name>
    <dbReference type="NCBI Taxonomy" id="1670800"/>
    <lineage>
        <taxon>Bacteria</taxon>
        <taxon>Pseudomonadati</taxon>
        <taxon>Pseudomonadota</taxon>
        <taxon>Alphaproteobacteria</taxon>
        <taxon>Hyphomicrobiales</taxon>
        <taxon>Phyllobacteriaceae</taxon>
        <taxon>Aquibium</taxon>
    </lineage>
</organism>
<dbReference type="InterPro" id="IPR050638">
    <property type="entry name" value="AA-Vitamin_Transporters"/>
</dbReference>
<dbReference type="PANTHER" id="PTHR32322:SF9">
    <property type="entry name" value="AMINO-ACID METABOLITE EFFLUX PUMP-RELATED"/>
    <property type="match status" value="1"/>
</dbReference>
<feature type="transmembrane region" description="Helical" evidence="5">
    <location>
        <begin position="33"/>
        <end position="53"/>
    </location>
</feature>
<dbReference type="GO" id="GO:0016020">
    <property type="term" value="C:membrane"/>
    <property type="evidence" value="ECO:0007669"/>
    <property type="project" value="UniProtKB-SubCell"/>
</dbReference>
<dbReference type="EMBL" id="CP018171">
    <property type="protein sequence ID" value="APH74656.1"/>
    <property type="molecule type" value="Genomic_DNA"/>
</dbReference>
<dbReference type="AlphaFoldDB" id="A0A1L3SZ17"/>
<dbReference type="OrthoDB" id="9810556at2"/>